<sequence length="106" mass="12367">MELQKNANDDYRERFRIGGRIIGVGRRNFDLFEAKKVPNLKYPSPSFHIITAGRICSRRIFHASSPIGGILSRRRVTLTHYICFYTTFTCAILWRAMELQKNTNDE</sequence>
<dbReference type="EMBL" id="BGPR01022647">
    <property type="protein sequence ID" value="GBN89146.1"/>
    <property type="molecule type" value="Genomic_DNA"/>
</dbReference>
<organism evidence="2 4">
    <name type="scientific">Araneus ventricosus</name>
    <name type="common">Orbweaver spider</name>
    <name type="synonym">Epeira ventricosa</name>
    <dbReference type="NCBI Taxonomy" id="182803"/>
    <lineage>
        <taxon>Eukaryota</taxon>
        <taxon>Metazoa</taxon>
        <taxon>Ecdysozoa</taxon>
        <taxon>Arthropoda</taxon>
        <taxon>Chelicerata</taxon>
        <taxon>Arachnida</taxon>
        <taxon>Araneae</taxon>
        <taxon>Araneomorphae</taxon>
        <taxon>Entelegynae</taxon>
        <taxon>Araneoidea</taxon>
        <taxon>Araneidae</taxon>
        <taxon>Araneus</taxon>
    </lineage>
</organism>
<accession>A0A4Y2SN62</accession>
<dbReference type="EMBL" id="BGPR01022644">
    <property type="protein sequence ID" value="GBN89143.1"/>
    <property type="molecule type" value="Genomic_DNA"/>
</dbReference>
<evidence type="ECO:0000256" key="1">
    <source>
        <dbReference type="SAM" id="Phobius"/>
    </source>
</evidence>
<dbReference type="Proteomes" id="UP000499080">
    <property type="component" value="Unassembled WGS sequence"/>
</dbReference>
<comment type="caution">
    <text evidence="2">The sequence shown here is derived from an EMBL/GenBank/DDBJ whole genome shotgun (WGS) entry which is preliminary data.</text>
</comment>
<keyword evidence="4" id="KW-1185">Reference proteome</keyword>
<keyword evidence="1" id="KW-0812">Transmembrane</keyword>
<proteinExistence type="predicted"/>
<keyword evidence="1" id="KW-1133">Transmembrane helix</keyword>
<evidence type="ECO:0000313" key="4">
    <source>
        <dbReference type="Proteomes" id="UP000499080"/>
    </source>
</evidence>
<keyword evidence="1" id="KW-0472">Membrane</keyword>
<feature type="transmembrane region" description="Helical" evidence="1">
    <location>
        <begin position="78"/>
        <end position="97"/>
    </location>
</feature>
<name>A0A4Y2SN62_ARAVE</name>
<dbReference type="AlphaFoldDB" id="A0A4Y2SN62"/>
<evidence type="ECO:0000313" key="3">
    <source>
        <dbReference type="EMBL" id="GBN89146.1"/>
    </source>
</evidence>
<gene>
    <name evidence="2" type="ORF">AVEN_56060_1</name>
    <name evidence="3" type="ORF">AVEN_74038_1</name>
</gene>
<reference evidence="2 4" key="1">
    <citation type="journal article" date="2019" name="Sci. Rep.">
        <title>Orb-weaving spider Araneus ventricosus genome elucidates the spidroin gene catalogue.</title>
        <authorList>
            <person name="Kono N."/>
            <person name="Nakamura H."/>
            <person name="Ohtoshi R."/>
            <person name="Moran D.A.P."/>
            <person name="Shinohara A."/>
            <person name="Yoshida Y."/>
            <person name="Fujiwara M."/>
            <person name="Mori M."/>
            <person name="Tomita M."/>
            <person name="Arakawa K."/>
        </authorList>
    </citation>
    <scope>NUCLEOTIDE SEQUENCE [LARGE SCALE GENOMIC DNA]</scope>
</reference>
<evidence type="ECO:0000313" key="2">
    <source>
        <dbReference type="EMBL" id="GBN89143.1"/>
    </source>
</evidence>
<protein>
    <submittedName>
        <fullName evidence="2">Uncharacterized protein</fullName>
    </submittedName>
</protein>